<accession>A0A7W6CAD0</accession>
<gene>
    <name evidence="1" type="ORF">GGQ73_003391</name>
</gene>
<evidence type="ECO:0000313" key="1">
    <source>
        <dbReference type="EMBL" id="MBB3947424.1"/>
    </source>
</evidence>
<keyword evidence="2" id="KW-1185">Reference proteome</keyword>
<reference evidence="1 2" key="1">
    <citation type="submission" date="2020-08" db="EMBL/GenBank/DDBJ databases">
        <title>Genomic Encyclopedia of Type Strains, Phase IV (KMG-IV): sequencing the most valuable type-strain genomes for metagenomic binning, comparative biology and taxonomic classification.</title>
        <authorList>
            <person name="Goeker M."/>
        </authorList>
    </citation>
    <scope>NUCLEOTIDE SEQUENCE [LARGE SCALE GENOMIC DNA]</scope>
    <source>
        <strain evidence="1 2">DSM 26438</strain>
    </source>
</reference>
<dbReference type="AlphaFoldDB" id="A0A7W6CAD0"/>
<evidence type="ECO:0000313" key="2">
    <source>
        <dbReference type="Proteomes" id="UP000565286"/>
    </source>
</evidence>
<proteinExistence type="predicted"/>
<protein>
    <submittedName>
        <fullName evidence="1">Transposase InsO family protein</fullName>
    </submittedName>
</protein>
<comment type="caution">
    <text evidence="1">The sequence shown here is derived from an EMBL/GenBank/DDBJ whole genome shotgun (WGS) entry which is preliminary data.</text>
</comment>
<organism evidence="1 2">
    <name type="scientific">Rhizobium skierniewicense</name>
    <dbReference type="NCBI Taxonomy" id="984260"/>
    <lineage>
        <taxon>Bacteria</taxon>
        <taxon>Pseudomonadati</taxon>
        <taxon>Pseudomonadota</taxon>
        <taxon>Alphaproteobacteria</taxon>
        <taxon>Hyphomicrobiales</taxon>
        <taxon>Rhizobiaceae</taxon>
        <taxon>Rhizobium/Agrobacterium group</taxon>
        <taxon>Rhizobium</taxon>
    </lineage>
</organism>
<name>A0A7W6CAD0_9HYPH</name>
<dbReference type="Proteomes" id="UP000565286">
    <property type="component" value="Unassembled WGS sequence"/>
</dbReference>
<sequence length="52" mass="5486">MSIRYSERLAEASIEPSVGSVGDSYDNALAETINGLYKAEVNRAGFAGGSNF</sequence>
<dbReference type="EMBL" id="JACIDV010000010">
    <property type="protein sequence ID" value="MBB3947424.1"/>
    <property type="molecule type" value="Genomic_DNA"/>
</dbReference>